<dbReference type="EMBL" id="JAUNZN010000020">
    <property type="protein sequence ID" value="KAK4809858.1"/>
    <property type="molecule type" value="Genomic_DNA"/>
</dbReference>
<reference evidence="1 2" key="1">
    <citation type="journal article" date="2023" name="J. Hered.">
        <title>Chromosome-level genome of the wood stork (Mycteria americana) provides insight into avian chromosome evolution.</title>
        <authorList>
            <person name="Flamio R. Jr."/>
            <person name="Ramstad K.M."/>
        </authorList>
    </citation>
    <scope>NUCLEOTIDE SEQUENCE [LARGE SCALE GENOMIC DNA]</scope>
    <source>
        <strain evidence="1">JAX WOST 10</strain>
    </source>
</reference>
<sequence length="73" mass="8521">MGHVDLLEGRKALQRDLGRLDGWAGANCVRFNKAQCQLLHLGHSNPMQRYRRGEEWLERTPQRRTWGCWSTAT</sequence>
<gene>
    <name evidence="1" type="ORF">QYF61_021318</name>
</gene>
<name>A0AAN7NFV8_MYCAM</name>
<evidence type="ECO:0000313" key="1">
    <source>
        <dbReference type="EMBL" id="KAK4809858.1"/>
    </source>
</evidence>
<dbReference type="Proteomes" id="UP001333110">
    <property type="component" value="Unassembled WGS sequence"/>
</dbReference>
<comment type="caution">
    <text evidence="1">The sequence shown here is derived from an EMBL/GenBank/DDBJ whole genome shotgun (WGS) entry which is preliminary data.</text>
</comment>
<organism evidence="1 2">
    <name type="scientific">Mycteria americana</name>
    <name type="common">Wood stork</name>
    <dbReference type="NCBI Taxonomy" id="33587"/>
    <lineage>
        <taxon>Eukaryota</taxon>
        <taxon>Metazoa</taxon>
        <taxon>Chordata</taxon>
        <taxon>Craniata</taxon>
        <taxon>Vertebrata</taxon>
        <taxon>Euteleostomi</taxon>
        <taxon>Archelosauria</taxon>
        <taxon>Archosauria</taxon>
        <taxon>Dinosauria</taxon>
        <taxon>Saurischia</taxon>
        <taxon>Theropoda</taxon>
        <taxon>Coelurosauria</taxon>
        <taxon>Aves</taxon>
        <taxon>Neognathae</taxon>
        <taxon>Neoaves</taxon>
        <taxon>Aequornithes</taxon>
        <taxon>Ciconiiformes</taxon>
        <taxon>Ciconiidae</taxon>
        <taxon>Mycteria</taxon>
    </lineage>
</organism>
<keyword evidence="2" id="KW-1185">Reference proteome</keyword>
<evidence type="ECO:0000313" key="2">
    <source>
        <dbReference type="Proteomes" id="UP001333110"/>
    </source>
</evidence>
<proteinExistence type="predicted"/>
<evidence type="ECO:0008006" key="3">
    <source>
        <dbReference type="Google" id="ProtNLM"/>
    </source>
</evidence>
<accession>A0AAN7NFV8</accession>
<dbReference type="AlphaFoldDB" id="A0AAN7NFV8"/>
<protein>
    <recommendedName>
        <fullName evidence="3">Rna-directed dna polymerase from mobile element jockey-like</fullName>
    </recommendedName>
</protein>